<evidence type="ECO:0000259" key="2">
    <source>
        <dbReference type="Pfam" id="PF02894"/>
    </source>
</evidence>
<dbReference type="OrthoDB" id="446809at2759"/>
<dbReference type="InterPro" id="IPR051450">
    <property type="entry name" value="Gfo/Idh/MocA_Oxidoreductases"/>
</dbReference>
<keyword evidence="4" id="KW-1185">Reference proteome</keyword>
<evidence type="ECO:0000313" key="4">
    <source>
        <dbReference type="Proteomes" id="UP000033647"/>
    </source>
</evidence>
<dbReference type="SUPFAM" id="SSF55347">
    <property type="entry name" value="Glyceraldehyde-3-phosphate dehydrogenase-like, C-terminal domain"/>
    <property type="match status" value="1"/>
</dbReference>
<sequence length="354" mass="38246">MEAENRVKIAIIGTGLIGSRHALSVQSCREAVLLCIVDPRPEAQSVADGLNVPLFHSISRMLQDQCIPDAAIVCTPNSTHVALTAELLNNGIAALVEKPMSIDVASGRELIDIARRVGKPLVIGHHRRFNPYVSAAKAALAAHSIGQPIAVSGLWVLKKPTSYFEAPTDWRAKSGSGGPILINLIHEIDILHFLLGPIVRVHAEKTLSRRGRDVEEGAALLFRFASGVVGTFILSDNIPSAHNFESGTGENPMIPKGGKDFYRIFGTEGTLSVGDMKLTRYCEGVEMRWENALQVEEVAVAGDIPFDEQVKNFVEVVRGREEPRCSGEDGLKAMIVCDAVVRAMESGSPVDIDV</sequence>
<dbReference type="AlphaFoldDB" id="A0A0F4GPF7"/>
<feature type="domain" description="Gfo/Idh/MocA-like oxidoreductase C-terminal" evidence="2">
    <location>
        <begin position="137"/>
        <end position="352"/>
    </location>
</feature>
<dbReference type="Pfam" id="PF01408">
    <property type="entry name" value="GFO_IDH_MocA"/>
    <property type="match status" value="1"/>
</dbReference>
<dbReference type="PANTHER" id="PTHR43377:SF1">
    <property type="entry name" value="BILIVERDIN REDUCTASE A"/>
    <property type="match status" value="1"/>
</dbReference>
<gene>
    <name evidence="3" type="ORF">TI39_contig363g00033</name>
</gene>
<dbReference type="Proteomes" id="UP000033647">
    <property type="component" value="Unassembled WGS sequence"/>
</dbReference>
<dbReference type="InterPro" id="IPR036291">
    <property type="entry name" value="NAD(P)-bd_dom_sf"/>
</dbReference>
<dbReference type="Pfam" id="PF02894">
    <property type="entry name" value="GFO_IDH_MocA_C"/>
    <property type="match status" value="1"/>
</dbReference>
<comment type="caution">
    <text evidence="3">The sequence shown here is derived from an EMBL/GenBank/DDBJ whole genome shotgun (WGS) entry which is preliminary data.</text>
</comment>
<protein>
    <submittedName>
        <fullName evidence="3">Oxidoreductase like protein</fullName>
    </submittedName>
</protein>
<dbReference type="SUPFAM" id="SSF51735">
    <property type="entry name" value="NAD(P)-binding Rossmann-fold domains"/>
    <property type="match status" value="1"/>
</dbReference>
<name>A0A0F4GPF7_9PEZI</name>
<feature type="domain" description="Gfo/Idh/MocA-like oxidoreductase N-terminal" evidence="1">
    <location>
        <begin position="7"/>
        <end position="125"/>
    </location>
</feature>
<evidence type="ECO:0000259" key="1">
    <source>
        <dbReference type="Pfam" id="PF01408"/>
    </source>
</evidence>
<reference evidence="3 4" key="1">
    <citation type="submission" date="2015-03" db="EMBL/GenBank/DDBJ databases">
        <title>RNA-seq based gene annotation and comparative genomics of four Zymoseptoria species reveal species-specific pathogenicity related genes and transposable element activity.</title>
        <authorList>
            <person name="Grandaubert J."/>
            <person name="Bhattacharyya A."/>
            <person name="Stukenbrock E.H."/>
        </authorList>
    </citation>
    <scope>NUCLEOTIDE SEQUENCE [LARGE SCALE GENOMIC DNA]</scope>
    <source>
        <strain evidence="3 4">Zb18110</strain>
    </source>
</reference>
<dbReference type="STRING" id="1047168.A0A0F4GPF7"/>
<dbReference type="InterPro" id="IPR004104">
    <property type="entry name" value="Gfo/Idh/MocA-like_OxRdtase_C"/>
</dbReference>
<proteinExistence type="predicted"/>
<dbReference type="GO" id="GO:0000166">
    <property type="term" value="F:nucleotide binding"/>
    <property type="evidence" value="ECO:0007669"/>
    <property type="project" value="InterPro"/>
</dbReference>
<accession>A0A0F4GPF7</accession>
<dbReference type="PANTHER" id="PTHR43377">
    <property type="entry name" value="BILIVERDIN REDUCTASE A"/>
    <property type="match status" value="1"/>
</dbReference>
<dbReference type="Gene3D" id="3.40.50.720">
    <property type="entry name" value="NAD(P)-binding Rossmann-like Domain"/>
    <property type="match status" value="1"/>
</dbReference>
<dbReference type="InterPro" id="IPR000683">
    <property type="entry name" value="Gfo/Idh/MocA-like_OxRdtase_N"/>
</dbReference>
<dbReference type="EMBL" id="LAFY01000355">
    <property type="protein sequence ID" value="KJX99319.1"/>
    <property type="molecule type" value="Genomic_DNA"/>
</dbReference>
<evidence type="ECO:0000313" key="3">
    <source>
        <dbReference type="EMBL" id="KJX99319.1"/>
    </source>
</evidence>
<organism evidence="3 4">
    <name type="scientific">Zymoseptoria brevis</name>
    <dbReference type="NCBI Taxonomy" id="1047168"/>
    <lineage>
        <taxon>Eukaryota</taxon>
        <taxon>Fungi</taxon>
        <taxon>Dikarya</taxon>
        <taxon>Ascomycota</taxon>
        <taxon>Pezizomycotina</taxon>
        <taxon>Dothideomycetes</taxon>
        <taxon>Dothideomycetidae</taxon>
        <taxon>Mycosphaerellales</taxon>
        <taxon>Mycosphaerellaceae</taxon>
        <taxon>Zymoseptoria</taxon>
    </lineage>
</organism>
<dbReference type="Gene3D" id="3.30.360.10">
    <property type="entry name" value="Dihydrodipicolinate Reductase, domain 2"/>
    <property type="match status" value="1"/>
</dbReference>